<gene>
    <name evidence="6" type="ORF">SCLO_1023900</name>
</gene>
<evidence type="ECO:0000313" key="6">
    <source>
        <dbReference type="EMBL" id="BAV65430.1"/>
    </source>
</evidence>
<dbReference type="PROSITE" id="PS51898">
    <property type="entry name" value="TYR_RECOMBINASE"/>
    <property type="match status" value="1"/>
</dbReference>
<proteinExistence type="inferred from homology"/>
<sequence length="443" mass="49587">MPKQLKALTPLAVDKLRSDGSKNRRVMVGPADCAGLHLRIEGGTKSWALRYKLGEKRRDVGLGPYNGKIGATDEEANQLPGMSLDEARVEARKLRRMVRDGVDPIEQRRVDAQRQRVELVRSKTFKECAIEYLKSQEGEWANSNAKHVKQWSSTLETYVYPLIGELPIDAVNTDDVLRVLRQDVETKEGPKPLWDAKNETANRVRGRIERILGSAAVRQLRSAENPARLKGHLDNVLSKRGKVRKVEHHAAMDYADIGAFMVELRKRAGMAARGLEFAILTAARSGEVRGATWDEIDLGKRLWTIPKERMKADKEHVVPLSDAAVALLEATPRLKGSNYVFPAPRGGAMSDMTLAAVLKRMGKTGVTVHGFRSTFREWVADRTNYPREIAEHALAHQLPNKVEASYQRRTQLPHRIKLMAEWATYCATVEQRTANVVAIKGAA</sequence>
<dbReference type="Pfam" id="PF00589">
    <property type="entry name" value="Phage_integrase"/>
    <property type="match status" value="1"/>
</dbReference>
<evidence type="ECO:0000256" key="3">
    <source>
        <dbReference type="ARBA" id="ARBA00023125"/>
    </source>
</evidence>
<dbReference type="EMBL" id="AP017655">
    <property type="protein sequence ID" value="BAV65430.1"/>
    <property type="molecule type" value="Genomic_DNA"/>
</dbReference>
<keyword evidence="7" id="KW-1185">Reference proteome</keyword>
<dbReference type="Proteomes" id="UP000218272">
    <property type="component" value="Chromosome SCLO_1"/>
</dbReference>
<evidence type="ECO:0000259" key="5">
    <source>
        <dbReference type="PROSITE" id="PS51898"/>
    </source>
</evidence>
<evidence type="ECO:0000256" key="4">
    <source>
        <dbReference type="ARBA" id="ARBA00023172"/>
    </source>
</evidence>
<dbReference type="PANTHER" id="PTHR30629:SF2">
    <property type="entry name" value="PROPHAGE INTEGRASE INTS-RELATED"/>
    <property type="match status" value="1"/>
</dbReference>
<evidence type="ECO:0000256" key="2">
    <source>
        <dbReference type="ARBA" id="ARBA00022908"/>
    </source>
</evidence>
<organism evidence="6 7">
    <name type="scientific">Sphingobium cloacae</name>
    <dbReference type="NCBI Taxonomy" id="120107"/>
    <lineage>
        <taxon>Bacteria</taxon>
        <taxon>Pseudomonadati</taxon>
        <taxon>Pseudomonadota</taxon>
        <taxon>Alphaproteobacteria</taxon>
        <taxon>Sphingomonadales</taxon>
        <taxon>Sphingomonadaceae</taxon>
        <taxon>Sphingobium</taxon>
    </lineage>
</organism>
<dbReference type="InterPro" id="IPR002104">
    <property type="entry name" value="Integrase_catalytic"/>
</dbReference>
<dbReference type="OrthoDB" id="7388552at2"/>
<dbReference type="Gene3D" id="1.10.150.130">
    <property type="match status" value="1"/>
</dbReference>
<dbReference type="InterPro" id="IPR011010">
    <property type="entry name" value="DNA_brk_join_enz"/>
</dbReference>
<dbReference type="InterPro" id="IPR025166">
    <property type="entry name" value="Integrase_DNA_bind_dom"/>
</dbReference>
<dbReference type="Gene3D" id="3.30.160.390">
    <property type="entry name" value="Integrase, DNA-binding domain"/>
    <property type="match status" value="1"/>
</dbReference>
<dbReference type="Gene3D" id="1.10.443.10">
    <property type="entry name" value="Intergrase catalytic core"/>
    <property type="match status" value="1"/>
</dbReference>
<feature type="domain" description="Tyr recombinase" evidence="5">
    <location>
        <begin position="247"/>
        <end position="420"/>
    </location>
</feature>
<dbReference type="CDD" id="cd00801">
    <property type="entry name" value="INT_P4_C"/>
    <property type="match status" value="1"/>
</dbReference>
<dbReference type="GO" id="GO:0003677">
    <property type="term" value="F:DNA binding"/>
    <property type="evidence" value="ECO:0007669"/>
    <property type="project" value="UniProtKB-KW"/>
</dbReference>
<dbReference type="Pfam" id="PF13356">
    <property type="entry name" value="Arm-DNA-bind_3"/>
    <property type="match status" value="1"/>
</dbReference>
<dbReference type="Pfam" id="PF22022">
    <property type="entry name" value="Phage_int_M"/>
    <property type="match status" value="1"/>
</dbReference>
<keyword evidence="4" id="KW-0233">DNA recombination</keyword>
<dbReference type="InterPro" id="IPR013762">
    <property type="entry name" value="Integrase-like_cat_sf"/>
</dbReference>
<dbReference type="InterPro" id="IPR053876">
    <property type="entry name" value="Phage_int_M"/>
</dbReference>
<dbReference type="GO" id="GO:0015074">
    <property type="term" value="P:DNA integration"/>
    <property type="evidence" value="ECO:0007669"/>
    <property type="project" value="UniProtKB-KW"/>
</dbReference>
<dbReference type="PANTHER" id="PTHR30629">
    <property type="entry name" value="PROPHAGE INTEGRASE"/>
    <property type="match status" value="1"/>
</dbReference>
<name>A0A1E1F4H8_9SPHN</name>
<keyword evidence="2" id="KW-0229">DNA integration</keyword>
<dbReference type="RefSeq" id="WP_066518756.1">
    <property type="nucleotide sequence ID" value="NZ_AP017655.1"/>
</dbReference>
<dbReference type="GO" id="GO:0006310">
    <property type="term" value="P:DNA recombination"/>
    <property type="evidence" value="ECO:0007669"/>
    <property type="project" value="UniProtKB-KW"/>
</dbReference>
<accession>A0A1E1F4H8</accession>
<keyword evidence="3" id="KW-0238">DNA-binding</keyword>
<dbReference type="InterPro" id="IPR050808">
    <property type="entry name" value="Phage_Integrase"/>
</dbReference>
<evidence type="ECO:0000313" key="7">
    <source>
        <dbReference type="Proteomes" id="UP000218272"/>
    </source>
</evidence>
<protein>
    <submittedName>
        <fullName evidence="6">Integrase</fullName>
    </submittedName>
</protein>
<reference evidence="6 7" key="1">
    <citation type="submission" date="2016-10" db="EMBL/GenBank/DDBJ databases">
        <title>Complete Genome Sequence of the Nonylphenol-Degrading Bacterium Sphingobium cloacae JCM 10874T.</title>
        <authorList>
            <person name="Ootsuka M."/>
            <person name="Nishizawa T."/>
            <person name="Ohta H."/>
        </authorList>
    </citation>
    <scope>NUCLEOTIDE SEQUENCE [LARGE SCALE GENOMIC DNA]</scope>
    <source>
        <strain evidence="6 7">JCM 10874</strain>
    </source>
</reference>
<evidence type="ECO:0000256" key="1">
    <source>
        <dbReference type="ARBA" id="ARBA00008857"/>
    </source>
</evidence>
<dbReference type="InterPro" id="IPR038488">
    <property type="entry name" value="Integrase_DNA-bd_sf"/>
</dbReference>
<dbReference type="AlphaFoldDB" id="A0A1E1F4H8"/>
<dbReference type="KEGG" id="sclo:SCLO_1023900"/>
<dbReference type="InterPro" id="IPR010998">
    <property type="entry name" value="Integrase_recombinase_N"/>
</dbReference>
<comment type="similarity">
    <text evidence="1">Belongs to the 'phage' integrase family.</text>
</comment>
<dbReference type="SUPFAM" id="SSF56349">
    <property type="entry name" value="DNA breaking-rejoining enzymes"/>
    <property type="match status" value="1"/>
</dbReference>